<name>A0A9P8CD81_9HELO</name>
<dbReference type="EMBL" id="MU254038">
    <property type="protein sequence ID" value="KAG9242773.1"/>
    <property type="molecule type" value="Genomic_DNA"/>
</dbReference>
<protein>
    <submittedName>
        <fullName evidence="1">Uncharacterized protein</fullName>
    </submittedName>
</protein>
<evidence type="ECO:0000313" key="1">
    <source>
        <dbReference type="EMBL" id="KAG9242773.1"/>
    </source>
</evidence>
<accession>A0A9P8CD81</accession>
<dbReference type="Proteomes" id="UP000887226">
    <property type="component" value="Unassembled WGS sequence"/>
</dbReference>
<gene>
    <name evidence="1" type="ORF">BJ878DRAFT_390414</name>
</gene>
<comment type="caution">
    <text evidence="1">The sequence shown here is derived from an EMBL/GenBank/DDBJ whole genome shotgun (WGS) entry which is preliminary data.</text>
</comment>
<dbReference type="OrthoDB" id="5785880at2759"/>
<keyword evidence="2" id="KW-1185">Reference proteome</keyword>
<reference evidence="1" key="1">
    <citation type="journal article" date="2021" name="IMA Fungus">
        <title>Genomic characterization of three marine fungi, including Emericellopsis atlantica sp. nov. with signatures of a generalist lifestyle and marine biomass degradation.</title>
        <authorList>
            <person name="Hagestad O.C."/>
            <person name="Hou L."/>
            <person name="Andersen J.H."/>
            <person name="Hansen E.H."/>
            <person name="Altermark B."/>
            <person name="Li C."/>
            <person name="Kuhnert E."/>
            <person name="Cox R.J."/>
            <person name="Crous P.W."/>
            <person name="Spatafora J.W."/>
            <person name="Lail K."/>
            <person name="Amirebrahimi M."/>
            <person name="Lipzen A."/>
            <person name="Pangilinan J."/>
            <person name="Andreopoulos W."/>
            <person name="Hayes R.D."/>
            <person name="Ng V."/>
            <person name="Grigoriev I.V."/>
            <person name="Jackson S.A."/>
            <person name="Sutton T.D.S."/>
            <person name="Dobson A.D.W."/>
            <person name="Rama T."/>
        </authorList>
    </citation>
    <scope>NUCLEOTIDE SEQUENCE</scope>
    <source>
        <strain evidence="1">TRa3180A</strain>
    </source>
</reference>
<dbReference type="AlphaFoldDB" id="A0A9P8CD81"/>
<sequence>TWYCPDMKTFYYSNPKIFRGIFDALDKVGSEAITAAAGDLATLPASITVPSTAFAGAKYARVTTNVLFTFE</sequence>
<evidence type="ECO:0000313" key="2">
    <source>
        <dbReference type="Proteomes" id="UP000887226"/>
    </source>
</evidence>
<organism evidence="1 2">
    <name type="scientific">Calycina marina</name>
    <dbReference type="NCBI Taxonomy" id="1763456"/>
    <lineage>
        <taxon>Eukaryota</taxon>
        <taxon>Fungi</taxon>
        <taxon>Dikarya</taxon>
        <taxon>Ascomycota</taxon>
        <taxon>Pezizomycotina</taxon>
        <taxon>Leotiomycetes</taxon>
        <taxon>Helotiales</taxon>
        <taxon>Pezizellaceae</taxon>
        <taxon>Calycina</taxon>
    </lineage>
</organism>
<feature type="non-terminal residue" evidence="1">
    <location>
        <position position="1"/>
    </location>
</feature>
<proteinExistence type="predicted"/>
<feature type="non-terminal residue" evidence="1">
    <location>
        <position position="71"/>
    </location>
</feature>